<keyword evidence="9" id="KW-0413">Isomerase</keyword>
<evidence type="ECO:0000256" key="1">
    <source>
        <dbReference type="ARBA" id="ARBA00001182"/>
    </source>
</evidence>
<sequence>MKVLDAFLVITLSILCGAQKIEVHNGVSVLTQENFKDFISSRDYVLVDFYAPWCGQCQDLEPEYAMVAQTLALSESPVELGKVDVTEEESLADDHNIKVIPTLVLFKKGKTRAEYTGELVAEKIVEWLTRRCGPPAQDLQGVENVQALIEEFDVVVIGFFKDQSSKNAEVFLEFADSTFSVPFGITSDEDSFAEYSVKNGDIVLFKKFDDRKVKFGGELNVKGLQTFLREESRPLISEFEPDLLETDGVRGFVLLFLDKLSEESSRIEDEARSVAKLFKQDIMFVSVDTEIGANQAALDMLNVKDEDVPTMRIAKPARNIKRFVPESNDLTAESIQKFVEDYLSGKIKPQFLGADLPEDWKKGFVYTLVSSNFESVVFDTEKDVLVEFHKTSCGYCKLLHPILEQVGEYFKRDTHVIVAKIDISVNEIDDDNFQSLPALKLYLRGDKKVITYKGAITVEAIANFIKNPNAGDIGNEDKSQEEEAEEDEDYVDGMKDEL</sequence>
<dbReference type="NCBIfam" id="TIGR01130">
    <property type="entry name" value="ER_PDI_fam"/>
    <property type="match status" value="1"/>
</dbReference>
<dbReference type="GO" id="GO:0006457">
    <property type="term" value="P:protein folding"/>
    <property type="evidence" value="ECO:0007669"/>
    <property type="project" value="TreeGrafter"/>
</dbReference>
<dbReference type="PROSITE" id="PS51352">
    <property type="entry name" value="THIOREDOXIN_2"/>
    <property type="match status" value="2"/>
</dbReference>
<dbReference type="InterPro" id="IPR005792">
    <property type="entry name" value="Prot_disulphide_isomerase"/>
</dbReference>
<dbReference type="Pfam" id="PF13848">
    <property type="entry name" value="Thioredoxin_6"/>
    <property type="match status" value="1"/>
</dbReference>
<evidence type="ECO:0000256" key="3">
    <source>
        <dbReference type="ARBA" id="ARBA00006347"/>
    </source>
</evidence>
<evidence type="ECO:0000313" key="16">
    <source>
        <dbReference type="Proteomes" id="UP000327044"/>
    </source>
</evidence>
<dbReference type="FunFam" id="3.40.30.10:FF:000042">
    <property type="entry name" value="protein disulfide-isomerase A2"/>
    <property type="match status" value="1"/>
</dbReference>
<dbReference type="Gene3D" id="3.40.30.10">
    <property type="entry name" value="Glutaredoxin"/>
    <property type="match status" value="4"/>
</dbReference>
<dbReference type="CDD" id="cd02981">
    <property type="entry name" value="PDI_b_family"/>
    <property type="match status" value="1"/>
</dbReference>
<evidence type="ECO:0000256" key="12">
    <source>
        <dbReference type="SAM" id="MobiDB-lite"/>
    </source>
</evidence>
<evidence type="ECO:0000256" key="11">
    <source>
        <dbReference type="PIRSR" id="PIRSR605792-51"/>
    </source>
</evidence>
<dbReference type="GO" id="GO:0034976">
    <property type="term" value="P:response to endoplasmic reticulum stress"/>
    <property type="evidence" value="ECO:0007669"/>
    <property type="project" value="TreeGrafter"/>
</dbReference>
<evidence type="ECO:0000313" key="15">
    <source>
        <dbReference type="EMBL" id="KAB0796261.1"/>
    </source>
</evidence>
<dbReference type="SUPFAM" id="SSF52833">
    <property type="entry name" value="Thioredoxin-like"/>
    <property type="match status" value="4"/>
</dbReference>
<proteinExistence type="inferred from homology"/>
<accession>A0A5N4AG13</accession>
<comment type="caution">
    <text evidence="15">The sequence shown here is derived from an EMBL/GenBank/DDBJ whole genome shotgun (WGS) entry which is preliminary data.</text>
</comment>
<feature type="region of interest" description="Disordered" evidence="12">
    <location>
        <begin position="470"/>
        <end position="498"/>
    </location>
</feature>
<comment type="similarity">
    <text evidence="3">Belongs to the protein disulfide isomerase family.</text>
</comment>
<dbReference type="Pfam" id="PF00085">
    <property type="entry name" value="Thioredoxin"/>
    <property type="match status" value="2"/>
</dbReference>
<dbReference type="InParanoid" id="A0A5N4AG13"/>
<feature type="signal peptide" evidence="13">
    <location>
        <begin position="1"/>
        <end position="18"/>
    </location>
</feature>
<comment type="catalytic activity">
    <reaction evidence="1">
        <text>Catalyzes the rearrangement of -S-S- bonds in proteins.</text>
        <dbReference type="EC" id="5.3.4.1"/>
    </reaction>
</comment>
<dbReference type="PRINTS" id="PR00421">
    <property type="entry name" value="THIOREDOXIN"/>
</dbReference>
<keyword evidence="8 11" id="KW-1015">Disulfide bond</keyword>
<evidence type="ECO:0000256" key="13">
    <source>
        <dbReference type="SAM" id="SignalP"/>
    </source>
</evidence>
<dbReference type="PANTHER" id="PTHR18929">
    <property type="entry name" value="PROTEIN DISULFIDE ISOMERASE"/>
    <property type="match status" value="1"/>
</dbReference>
<name>A0A5N4AG13_PHOPY</name>
<dbReference type="InterPro" id="IPR036249">
    <property type="entry name" value="Thioredoxin-like_sf"/>
</dbReference>
<evidence type="ECO:0000256" key="4">
    <source>
        <dbReference type="ARBA" id="ARBA00012723"/>
    </source>
</evidence>
<evidence type="ECO:0000256" key="10">
    <source>
        <dbReference type="ARBA" id="ARBA00023284"/>
    </source>
</evidence>
<feature type="domain" description="Thioredoxin" evidence="14">
    <location>
        <begin position="342"/>
        <end position="470"/>
    </location>
</feature>
<feature type="chain" id="PRO_5024432901" description="protein disulfide-isomerase" evidence="13">
    <location>
        <begin position="19"/>
        <end position="498"/>
    </location>
</feature>
<evidence type="ECO:0000256" key="7">
    <source>
        <dbReference type="ARBA" id="ARBA00022824"/>
    </source>
</evidence>
<evidence type="ECO:0000256" key="6">
    <source>
        <dbReference type="ARBA" id="ARBA00022737"/>
    </source>
</evidence>
<evidence type="ECO:0000256" key="8">
    <source>
        <dbReference type="ARBA" id="ARBA00023157"/>
    </source>
</evidence>
<keyword evidence="7" id="KW-0256">Endoplasmic reticulum</keyword>
<gene>
    <name evidence="15" type="ORF">PPYR_10322</name>
</gene>
<dbReference type="PANTHER" id="PTHR18929:SF240">
    <property type="entry name" value="PROTEIN DISULFIDE-ISOMERASE"/>
    <property type="match status" value="1"/>
</dbReference>
<keyword evidence="5 13" id="KW-0732">Signal</keyword>
<dbReference type="GO" id="GO:0005788">
    <property type="term" value="C:endoplasmic reticulum lumen"/>
    <property type="evidence" value="ECO:0007669"/>
    <property type="project" value="UniProtKB-SubCell"/>
</dbReference>
<dbReference type="EMBL" id="VVIM01000007">
    <property type="protein sequence ID" value="KAB0796261.1"/>
    <property type="molecule type" value="Genomic_DNA"/>
</dbReference>
<dbReference type="CDD" id="cd02982">
    <property type="entry name" value="PDI_b'_family"/>
    <property type="match status" value="1"/>
</dbReference>
<keyword evidence="16" id="KW-1185">Reference proteome</keyword>
<evidence type="ECO:0000256" key="5">
    <source>
        <dbReference type="ARBA" id="ARBA00022729"/>
    </source>
</evidence>
<organism evidence="15 16">
    <name type="scientific">Photinus pyralis</name>
    <name type="common">Common eastern firefly</name>
    <name type="synonym">Lampyris pyralis</name>
    <dbReference type="NCBI Taxonomy" id="7054"/>
    <lineage>
        <taxon>Eukaryota</taxon>
        <taxon>Metazoa</taxon>
        <taxon>Ecdysozoa</taxon>
        <taxon>Arthropoda</taxon>
        <taxon>Hexapoda</taxon>
        <taxon>Insecta</taxon>
        <taxon>Pterygota</taxon>
        <taxon>Neoptera</taxon>
        <taxon>Endopterygota</taxon>
        <taxon>Coleoptera</taxon>
        <taxon>Polyphaga</taxon>
        <taxon>Elateriformia</taxon>
        <taxon>Elateroidea</taxon>
        <taxon>Lampyridae</taxon>
        <taxon>Lampyrinae</taxon>
        <taxon>Photinus</taxon>
    </lineage>
</organism>
<comment type="subcellular location">
    <subcellularLocation>
        <location evidence="2">Endoplasmic reticulum lumen</location>
    </subcellularLocation>
</comment>
<dbReference type="GO" id="GO:0003756">
    <property type="term" value="F:protein disulfide isomerase activity"/>
    <property type="evidence" value="ECO:0007669"/>
    <property type="project" value="UniProtKB-EC"/>
</dbReference>
<dbReference type="CDD" id="cd02961">
    <property type="entry name" value="PDI_a_family"/>
    <property type="match status" value="1"/>
</dbReference>
<dbReference type="EC" id="5.3.4.1" evidence="4"/>
<evidence type="ECO:0000256" key="9">
    <source>
        <dbReference type="ARBA" id="ARBA00023235"/>
    </source>
</evidence>
<dbReference type="Proteomes" id="UP000327044">
    <property type="component" value="Unassembled WGS sequence"/>
</dbReference>
<feature type="disulfide bond" description="Redox-active" evidence="11">
    <location>
        <begin position="54"/>
        <end position="57"/>
    </location>
</feature>
<protein>
    <recommendedName>
        <fullName evidence="4">protein disulfide-isomerase</fullName>
        <ecNumber evidence="4">5.3.4.1</ecNumber>
    </recommendedName>
</protein>
<dbReference type="InterPro" id="IPR013766">
    <property type="entry name" value="Thioredoxin_domain"/>
</dbReference>
<dbReference type="OrthoDB" id="72053at2759"/>
<keyword evidence="10 11" id="KW-0676">Redox-active center</keyword>
<reference evidence="15 16" key="1">
    <citation type="journal article" date="2018" name="Elife">
        <title>Firefly genomes illuminate parallel origins of bioluminescence in beetles.</title>
        <authorList>
            <person name="Fallon T.R."/>
            <person name="Lower S.E."/>
            <person name="Chang C.H."/>
            <person name="Bessho-Uehara M."/>
            <person name="Martin G.J."/>
            <person name="Bewick A.J."/>
            <person name="Behringer M."/>
            <person name="Debat H.J."/>
            <person name="Wong I."/>
            <person name="Day J.C."/>
            <person name="Suvorov A."/>
            <person name="Silva C.J."/>
            <person name="Stanger-Hall K.F."/>
            <person name="Hall D.W."/>
            <person name="Schmitz R.J."/>
            <person name="Nelson D.R."/>
            <person name="Lewis S.M."/>
            <person name="Shigenobu S."/>
            <person name="Bybee S.M."/>
            <person name="Larracuente A.M."/>
            <person name="Oba Y."/>
            <person name="Weng J.K."/>
        </authorList>
    </citation>
    <scope>NUCLEOTIDE SEQUENCE [LARGE SCALE GENOMIC DNA]</scope>
    <source>
        <strain evidence="15">1611_PpyrPB1</strain>
        <tissue evidence="15">Whole body</tissue>
    </source>
</reference>
<feature type="compositionally biased region" description="Acidic residues" evidence="12">
    <location>
        <begin position="479"/>
        <end position="491"/>
    </location>
</feature>
<feature type="domain" description="Thioredoxin" evidence="14">
    <location>
        <begin position="1"/>
        <end position="133"/>
    </location>
</feature>
<evidence type="ECO:0000256" key="2">
    <source>
        <dbReference type="ARBA" id="ARBA00004319"/>
    </source>
</evidence>
<keyword evidence="6" id="KW-0677">Repeat</keyword>
<evidence type="ECO:0000259" key="14">
    <source>
        <dbReference type="PROSITE" id="PS51352"/>
    </source>
</evidence>
<dbReference type="AlphaFoldDB" id="A0A5N4AG13"/>
<feature type="disulfide bond" description="Redox-active" evidence="11">
    <location>
        <begin position="393"/>
        <end position="396"/>
    </location>
</feature>